<name>A0A1T4W2Q0_9BACT</name>
<feature type="transmembrane region" description="Helical" evidence="5">
    <location>
        <begin position="276"/>
        <end position="298"/>
    </location>
</feature>
<dbReference type="STRING" id="1121449.SAMN02745704_00159"/>
<dbReference type="GO" id="GO:0005886">
    <property type="term" value="C:plasma membrane"/>
    <property type="evidence" value="ECO:0007669"/>
    <property type="project" value="UniProtKB-SubCell"/>
</dbReference>
<evidence type="ECO:0000256" key="4">
    <source>
        <dbReference type="ARBA" id="ARBA00023136"/>
    </source>
</evidence>
<comment type="subcellular location">
    <subcellularLocation>
        <location evidence="1">Cell membrane</location>
        <topology evidence="1">Multi-pass membrane protein</topology>
    </subcellularLocation>
</comment>
<evidence type="ECO:0000256" key="5">
    <source>
        <dbReference type="SAM" id="Phobius"/>
    </source>
</evidence>
<feature type="transmembrane region" description="Helical" evidence="5">
    <location>
        <begin position="79"/>
        <end position="101"/>
    </location>
</feature>
<evidence type="ECO:0000256" key="3">
    <source>
        <dbReference type="ARBA" id="ARBA00022989"/>
    </source>
</evidence>
<dbReference type="Gene3D" id="1.20.1560.10">
    <property type="entry name" value="ABC transporter type 1, transmembrane domain"/>
    <property type="match status" value="1"/>
</dbReference>
<proteinExistence type="predicted"/>
<dbReference type="RefSeq" id="WP_078715750.1">
    <property type="nucleotide sequence ID" value="NZ_FUYC01000001.1"/>
</dbReference>
<sequence>MDSVRRYFLFLRWIVSDSFLRYKLFSAVVLGAGALGVAFQLQAFAIAVFYARHFASGELLTIQWFGLDYTVDARTSTELLLVMGGGMLFSLLLSACAIYWSRWGEVRMMRRYNEYCTRRVFGLLASGAPFFLDPSDCDSGEQRYLLRLAGSDARLCGRVFRMLLGVSIPFFSLCIAFAGLVYIEPFLTMSVLLILAFGLLIQVRINFRAADYSLQYERYAPKTSKHFALLINKYRDLPIGQAADMRKVDALVEHGPFKKELDAYEGRIRSVDESRFASGLVMALVLALVVWVMGRGIILEGGGWGRLLVYLVAARVAMTGLQGVLGRLTGVNRFYPQVSRYARFVQGFNGNVSDDDFSPSSYPLAVPAANSGETVELKPGCRVGCICEELPSRYSVGNILGGMLNLWGEQLTSEIRSMQFVTRKASCPDRPVVDCINQPEASTWDAIGLPAQLAERLDNALPNGPAKIISPGSWSRLDANLRFTLALLCGVRSGCRWLFVEERGLRSLQADGVALLNGSMGNPIVIITHRGRLRTVGEYGEDVIALVEGGRLTGVGGMEWFAAIREQIENRLRSRRDESAQDEDVEDDI</sequence>
<keyword evidence="7" id="KW-1185">Reference proteome</keyword>
<gene>
    <name evidence="6" type="ORF">SAMN02745704_00159</name>
</gene>
<protein>
    <submittedName>
        <fullName evidence="6">Uncharacterized protein</fullName>
    </submittedName>
</protein>
<keyword evidence="4 5" id="KW-0472">Membrane</keyword>
<dbReference type="GO" id="GO:0005524">
    <property type="term" value="F:ATP binding"/>
    <property type="evidence" value="ECO:0007669"/>
    <property type="project" value="InterPro"/>
</dbReference>
<dbReference type="InterPro" id="IPR036640">
    <property type="entry name" value="ABC1_TM_sf"/>
</dbReference>
<evidence type="ECO:0000313" key="6">
    <source>
        <dbReference type="EMBL" id="SKA71540.1"/>
    </source>
</evidence>
<dbReference type="AlphaFoldDB" id="A0A1T4W2Q0"/>
<keyword evidence="2 5" id="KW-0812">Transmembrane</keyword>
<accession>A0A1T4W2Q0</accession>
<evidence type="ECO:0000313" key="7">
    <source>
        <dbReference type="Proteomes" id="UP000190027"/>
    </source>
</evidence>
<dbReference type="Proteomes" id="UP000190027">
    <property type="component" value="Unassembled WGS sequence"/>
</dbReference>
<feature type="transmembrane region" description="Helical" evidence="5">
    <location>
        <begin position="162"/>
        <end position="183"/>
    </location>
</feature>
<evidence type="ECO:0000256" key="2">
    <source>
        <dbReference type="ARBA" id="ARBA00022692"/>
    </source>
</evidence>
<keyword evidence="3 5" id="KW-1133">Transmembrane helix</keyword>
<dbReference type="EMBL" id="FUYC01000001">
    <property type="protein sequence ID" value="SKA71540.1"/>
    <property type="molecule type" value="Genomic_DNA"/>
</dbReference>
<organism evidence="6 7">
    <name type="scientific">Paucidesulfovibrio gracilis DSM 16080</name>
    <dbReference type="NCBI Taxonomy" id="1121449"/>
    <lineage>
        <taxon>Bacteria</taxon>
        <taxon>Pseudomonadati</taxon>
        <taxon>Thermodesulfobacteriota</taxon>
        <taxon>Desulfovibrionia</taxon>
        <taxon>Desulfovibrionales</taxon>
        <taxon>Desulfovibrionaceae</taxon>
        <taxon>Paucidesulfovibrio</taxon>
    </lineage>
</organism>
<reference evidence="6 7" key="1">
    <citation type="submission" date="2017-02" db="EMBL/GenBank/DDBJ databases">
        <authorList>
            <person name="Peterson S.W."/>
        </authorList>
    </citation>
    <scope>NUCLEOTIDE SEQUENCE [LARGE SCALE GENOMIC DNA]</scope>
    <source>
        <strain evidence="6 7">DSM 16080</strain>
    </source>
</reference>
<feature type="transmembrane region" description="Helical" evidence="5">
    <location>
        <begin position="24"/>
        <end position="51"/>
    </location>
</feature>
<evidence type="ECO:0000256" key="1">
    <source>
        <dbReference type="ARBA" id="ARBA00004651"/>
    </source>
</evidence>
<dbReference type="OrthoDB" id="3078280at2"/>
<feature type="transmembrane region" description="Helical" evidence="5">
    <location>
        <begin position="189"/>
        <end position="207"/>
    </location>
</feature>